<dbReference type="EMBL" id="JAPDFW010000060">
    <property type="protein sequence ID" value="KAJ5076565.1"/>
    <property type="molecule type" value="Genomic_DNA"/>
</dbReference>
<dbReference type="InterPro" id="IPR043472">
    <property type="entry name" value="Macro_dom-like"/>
</dbReference>
<dbReference type="PANTHER" id="PTHR24136:SF15">
    <property type="entry name" value="ANK_REP_REGION DOMAIN-CONTAINING PROTEIN"/>
    <property type="match status" value="1"/>
</dbReference>
<sequence>MNEPTLDLVILFLKNQANLNSEDKNNPLHFACLNEVETEIIERLTTTTNLNSQNGYTPLHFACMGNNPKTVELLLKSGAKPNTKSGWTPLLLACEFYGNVEMVEHLIKYKAKTNIKTQRTPLHIVSQTKENPKLLIELLLNAKNDKDQKDKLTFDQYLDLFTTEGLGNLSENRSLIPIDSKKKLQFSICNLDSRIIDDFKKNLRGHSIFKMYKKDLFNLSGDAIVIPTNSFGILINTLGTISKDFFGVEFETEIQERIKKEFYGEILVGECMIHPIDSRNSNFPYAIIAPTARVNEKNPKSINPFLTFRGILIEIFKHNQKCQEDSSIRPIYNVILNGLTTKKVEPISQSFPKELFEAYKIVSEYFSSEKKEKKPFPDSFDLVDQQNAYFFDTKIKLNSNFFY</sequence>
<keyword evidence="6" id="KW-1185">Reference proteome</keyword>
<dbReference type="Gene3D" id="3.40.220.10">
    <property type="entry name" value="Leucine Aminopeptidase, subunit E, domain 1"/>
    <property type="match status" value="1"/>
</dbReference>
<evidence type="ECO:0000256" key="4">
    <source>
        <dbReference type="PROSITE-ProRule" id="PRU00023"/>
    </source>
</evidence>
<dbReference type="InterPro" id="IPR002110">
    <property type="entry name" value="Ankyrin_rpt"/>
</dbReference>
<comment type="caution">
    <text evidence="5">The sequence shown here is derived from an EMBL/GenBank/DDBJ whole genome shotgun (WGS) entry which is preliminary data.</text>
</comment>
<dbReference type="AlphaFoldDB" id="A0A9Q0LSN9"/>
<dbReference type="PANTHER" id="PTHR24136">
    <property type="entry name" value="SOWAH (DROSOPHILA) HOMOLOG"/>
    <property type="match status" value="1"/>
</dbReference>
<dbReference type="SUPFAM" id="SSF48403">
    <property type="entry name" value="Ankyrin repeat"/>
    <property type="match status" value="1"/>
</dbReference>
<dbReference type="PROSITE" id="PS50297">
    <property type="entry name" value="ANK_REP_REGION"/>
    <property type="match status" value="1"/>
</dbReference>
<feature type="repeat" description="ANK" evidence="4">
    <location>
        <begin position="117"/>
        <end position="151"/>
    </location>
</feature>
<proteinExistence type="inferred from homology"/>
<dbReference type="SMART" id="SM00248">
    <property type="entry name" value="ANK"/>
    <property type="match status" value="4"/>
</dbReference>
<protein>
    <submittedName>
        <fullName evidence="5">Cyclin-dependent kinase inhibitor 2c-related</fullName>
    </submittedName>
</protein>
<reference evidence="5" key="1">
    <citation type="submission" date="2022-10" db="EMBL/GenBank/DDBJ databases">
        <title>Novel sulphate-reducing endosymbionts in the free-living metamonad Anaeramoeba.</title>
        <authorList>
            <person name="Jerlstrom-Hultqvist J."/>
            <person name="Cepicka I."/>
            <person name="Gallot-Lavallee L."/>
            <person name="Salas-Leiva D."/>
            <person name="Curtis B.A."/>
            <person name="Zahonova K."/>
            <person name="Pipaliya S."/>
            <person name="Dacks J."/>
            <person name="Roger A.J."/>
        </authorList>
    </citation>
    <scope>NUCLEOTIDE SEQUENCE</scope>
    <source>
        <strain evidence="5">BMAN</strain>
    </source>
</reference>
<keyword evidence="2" id="KW-0677">Repeat</keyword>
<dbReference type="Gene3D" id="1.25.40.20">
    <property type="entry name" value="Ankyrin repeat-containing domain"/>
    <property type="match status" value="1"/>
</dbReference>
<feature type="repeat" description="ANK" evidence="4">
    <location>
        <begin position="54"/>
        <end position="86"/>
    </location>
</feature>
<dbReference type="OrthoDB" id="10673337at2759"/>
<dbReference type="SUPFAM" id="SSF52949">
    <property type="entry name" value="Macro domain-like"/>
    <property type="match status" value="1"/>
</dbReference>
<gene>
    <name evidence="5" type="ORF">M0811_06145</name>
</gene>
<dbReference type="GO" id="GO:0045732">
    <property type="term" value="P:positive regulation of protein catabolic process"/>
    <property type="evidence" value="ECO:0007669"/>
    <property type="project" value="TreeGrafter"/>
</dbReference>
<dbReference type="InterPro" id="IPR051573">
    <property type="entry name" value="Ankyrin-SOCS_box_domain"/>
</dbReference>
<evidence type="ECO:0000256" key="3">
    <source>
        <dbReference type="ARBA" id="ARBA00023043"/>
    </source>
</evidence>
<organism evidence="5 6">
    <name type="scientific">Anaeramoeba ignava</name>
    <name type="common">Anaerobic marine amoeba</name>
    <dbReference type="NCBI Taxonomy" id="1746090"/>
    <lineage>
        <taxon>Eukaryota</taxon>
        <taxon>Metamonada</taxon>
        <taxon>Anaeramoebidae</taxon>
        <taxon>Anaeramoeba</taxon>
    </lineage>
</organism>
<keyword evidence="3 4" id="KW-0040">ANK repeat</keyword>
<dbReference type="InterPro" id="IPR036770">
    <property type="entry name" value="Ankyrin_rpt-contain_sf"/>
</dbReference>
<dbReference type="GO" id="GO:0016567">
    <property type="term" value="P:protein ubiquitination"/>
    <property type="evidence" value="ECO:0007669"/>
    <property type="project" value="TreeGrafter"/>
</dbReference>
<dbReference type="Pfam" id="PF12796">
    <property type="entry name" value="Ank_2"/>
    <property type="match status" value="1"/>
</dbReference>
<evidence type="ECO:0000256" key="1">
    <source>
        <dbReference type="ARBA" id="ARBA00005949"/>
    </source>
</evidence>
<dbReference type="Proteomes" id="UP001149090">
    <property type="component" value="Unassembled WGS sequence"/>
</dbReference>
<evidence type="ECO:0000313" key="5">
    <source>
        <dbReference type="EMBL" id="KAJ5076565.1"/>
    </source>
</evidence>
<name>A0A9Q0LSN9_ANAIG</name>
<dbReference type="Pfam" id="PF00023">
    <property type="entry name" value="Ank"/>
    <property type="match status" value="1"/>
</dbReference>
<accession>A0A9Q0LSN9</accession>
<dbReference type="PROSITE" id="PS50088">
    <property type="entry name" value="ANK_REPEAT"/>
    <property type="match status" value="2"/>
</dbReference>
<evidence type="ECO:0000313" key="6">
    <source>
        <dbReference type="Proteomes" id="UP001149090"/>
    </source>
</evidence>
<comment type="similarity">
    <text evidence="1">Belongs to the ankyrin SOCS box (ASB) family.</text>
</comment>
<evidence type="ECO:0000256" key="2">
    <source>
        <dbReference type="ARBA" id="ARBA00022737"/>
    </source>
</evidence>